<keyword evidence="2" id="KW-1133">Transmembrane helix</keyword>
<dbReference type="EMBL" id="JACBZT010000001">
    <property type="protein sequence ID" value="NYJ08864.1"/>
    <property type="molecule type" value="Genomic_DNA"/>
</dbReference>
<protein>
    <submittedName>
        <fullName evidence="3">Uncharacterized protein</fullName>
    </submittedName>
</protein>
<feature type="transmembrane region" description="Helical" evidence="2">
    <location>
        <begin position="34"/>
        <end position="58"/>
    </location>
</feature>
<dbReference type="AlphaFoldDB" id="A0A853CLB7"/>
<reference evidence="3 4" key="1">
    <citation type="submission" date="2020-07" db="EMBL/GenBank/DDBJ databases">
        <title>Sequencing the genomes of 1000 actinobacteria strains.</title>
        <authorList>
            <person name="Klenk H.-P."/>
        </authorList>
    </citation>
    <scope>NUCLEOTIDE SEQUENCE [LARGE SCALE GENOMIC DNA]</scope>
    <source>
        <strain evidence="3 4">DSM 104001</strain>
    </source>
</reference>
<evidence type="ECO:0000313" key="4">
    <source>
        <dbReference type="Proteomes" id="UP000541969"/>
    </source>
</evidence>
<feature type="compositionally biased region" description="Basic and acidic residues" evidence="1">
    <location>
        <begin position="1"/>
        <end position="12"/>
    </location>
</feature>
<evidence type="ECO:0000313" key="3">
    <source>
        <dbReference type="EMBL" id="NYJ08864.1"/>
    </source>
</evidence>
<dbReference type="RefSeq" id="WP_179721782.1">
    <property type="nucleotide sequence ID" value="NZ_JACBZT010000001.1"/>
</dbReference>
<name>A0A853CLB7_9ACTN</name>
<keyword evidence="4" id="KW-1185">Reference proteome</keyword>
<gene>
    <name evidence="3" type="ORF">GGQ55_005142</name>
</gene>
<accession>A0A853CLB7</accession>
<feature type="region of interest" description="Disordered" evidence="1">
    <location>
        <begin position="1"/>
        <end position="31"/>
    </location>
</feature>
<evidence type="ECO:0000256" key="2">
    <source>
        <dbReference type="SAM" id="Phobius"/>
    </source>
</evidence>
<comment type="caution">
    <text evidence="3">The sequence shown here is derived from an EMBL/GenBank/DDBJ whole genome shotgun (WGS) entry which is preliminary data.</text>
</comment>
<keyword evidence="2" id="KW-0812">Transmembrane</keyword>
<organism evidence="3 4">
    <name type="scientific">Petropleomorpha daqingensis</name>
    <dbReference type="NCBI Taxonomy" id="2026353"/>
    <lineage>
        <taxon>Bacteria</taxon>
        <taxon>Bacillati</taxon>
        <taxon>Actinomycetota</taxon>
        <taxon>Actinomycetes</taxon>
        <taxon>Geodermatophilales</taxon>
        <taxon>Geodermatophilaceae</taxon>
        <taxon>Petropleomorpha</taxon>
    </lineage>
</organism>
<keyword evidence="2" id="KW-0472">Membrane</keyword>
<proteinExistence type="predicted"/>
<dbReference type="Proteomes" id="UP000541969">
    <property type="component" value="Unassembled WGS sequence"/>
</dbReference>
<sequence>MAYDTKQAEQRPVHPAADGVARSHQPPHKAREGWLVPTAVAAVAAWVIGWVAGVRWAWREVGPHHKAAKRR</sequence>
<evidence type="ECO:0000256" key="1">
    <source>
        <dbReference type="SAM" id="MobiDB-lite"/>
    </source>
</evidence>